<organism evidence="14">
    <name type="scientific">Hirondellea gigas</name>
    <dbReference type="NCBI Taxonomy" id="1518452"/>
    <lineage>
        <taxon>Eukaryota</taxon>
        <taxon>Metazoa</taxon>
        <taxon>Ecdysozoa</taxon>
        <taxon>Arthropoda</taxon>
        <taxon>Crustacea</taxon>
        <taxon>Multicrustacea</taxon>
        <taxon>Malacostraca</taxon>
        <taxon>Eumalacostraca</taxon>
        <taxon>Peracarida</taxon>
        <taxon>Amphipoda</taxon>
        <taxon>Amphilochidea</taxon>
        <taxon>Lysianassida</taxon>
        <taxon>Lysianassidira</taxon>
        <taxon>Lysianassoidea</taxon>
        <taxon>Lysianassidae</taxon>
        <taxon>Hirondellea</taxon>
    </lineage>
</organism>
<feature type="transmembrane region" description="Helical" evidence="12">
    <location>
        <begin position="377"/>
        <end position="395"/>
    </location>
</feature>
<feature type="region of interest" description="Disordered" evidence="11">
    <location>
        <begin position="1"/>
        <end position="47"/>
    </location>
</feature>
<dbReference type="InterPro" id="IPR013057">
    <property type="entry name" value="AA_transpt_TM"/>
</dbReference>
<keyword evidence="4 12" id="KW-0812">Transmembrane</keyword>
<feature type="transmembrane region" description="Helical" evidence="12">
    <location>
        <begin position="271"/>
        <end position="292"/>
    </location>
</feature>
<evidence type="ECO:0000256" key="10">
    <source>
        <dbReference type="ARBA" id="ARBA00041723"/>
    </source>
</evidence>
<feature type="transmembrane region" description="Helical" evidence="12">
    <location>
        <begin position="229"/>
        <end position="250"/>
    </location>
</feature>
<evidence type="ECO:0000256" key="3">
    <source>
        <dbReference type="ARBA" id="ARBA00022448"/>
    </source>
</evidence>
<sequence length="465" mass="50519">MNNQEPNERSYILLNESHSANSTTEQSNASPQESQSSDSESSDDGKKSSMAITSVNYINGIVGSGVMAMPYVLKLSGLGFGLILMLVVVMITGKSLVLQIAAGKILGTSTYQETVEGVFGKPGFVMCAILQFSFPFLGMVSYNIIIGDTITKVIVRLADLNPNNPWVHRDLVATLVTFLVTLPLSSLRNIVYLSKTSFLSLAMVAFICVTMVIRIPHMLELTPGMTGEIIFIDTGIGPAIGIISFAFVCHQTSFLLYKSLDNNTEARWNKTTYLSLGLALLPCIIIAVSGYVPFTDLTQGDILENYCRKDDLMNACRAIFAISVMFTYPLECFAAREVLETSFFRNHQPPPLWRHLVLTLAIVVAALLLSFTTDCLALVLLLAGIFLACPMAFLIPAATFIKAGGGNLMSKKNASAWFVILFGVVAGLTGFVTLVINWSDVSTCSHGKEMDYCLVNGTLKSVPFI</sequence>
<evidence type="ECO:0000256" key="8">
    <source>
        <dbReference type="ARBA" id="ARBA00037101"/>
    </source>
</evidence>
<comment type="subcellular location">
    <subcellularLocation>
        <location evidence="1">Membrane</location>
        <topology evidence="1">Multi-pass membrane protein</topology>
    </subcellularLocation>
</comment>
<name>A0A2P2I2Q8_9CRUS</name>
<evidence type="ECO:0000259" key="13">
    <source>
        <dbReference type="Pfam" id="PF01490"/>
    </source>
</evidence>
<evidence type="ECO:0000256" key="1">
    <source>
        <dbReference type="ARBA" id="ARBA00004141"/>
    </source>
</evidence>
<keyword evidence="5" id="KW-0029">Amino-acid transport</keyword>
<evidence type="ECO:0000313" key="14">
    <source>
        <dbReference type="EMBL" id="LAB68312.1"/>
    </source>
</evidence>
<comment type="function">
    <text evidence="8">Putative sodium-dependent amino acid/proton antiporter.</text>
</comment>
<dbReference type="PANTHER" id="PTHR22950">
    <property type="entry name" value="AMINO ACID TRANSPORTER"/>
    <property type="match status" value="1"/>
</dbReference>
<feature type="transmembrane region" description="Helical" evidence="12">
    <location>
        <begin position="416"/>
        <end position="438"/>
    </location>
</feature>
<feature type="domain" description="Amino acid transporter transmembrane" evidence="13">
    <location>
        <begin position="47"/>
        <end position="433"/>
    </location>
</feature>
<keyword evidence="6 12" id="KW-1133">Transmembrane helix</keyword>
<proteinExistence type="evidence at transcript level"/>
<feature type="transmembrane region" description="Helical" evidence="12">
    <location>
        <begin position="197"/>
        <end position="217"/>
    </location>
</feature>
<evidence type="ECO:0000256" key="7">
    <source>
        <dbReference type="ARBA" id="ARBA00023136"/>
    </source>
</evidence>
<dbReference type="GO" id="GO:0016020">
    <property type="term" value="C:membrane"/>
    <property type="evidence" value="ECO:0007669"/>
    <property type="project" value="UniProtKB-SubCell"/>
</dbReference>
<feature type="compositionally biased region" description="Low complexity" evidence="11">
    <location>
        <begin position="25"/>
        <end position="39"/>
    </location>
</feature>
<dbReference type="GO" id="GO:0015179">
    <property type="term" value="F:L-amino acid transmembrane transporter activity"/>
    <property type="evidence" value="ECO:0007669"/>
    <property type="project" value="TreeGrafter"/>
</dbReference>
<dbReference type="EMBL" id="IACF01002667">
    <property type="protein sequence ID" value="LAB68312.1"/>
    <property type="molecule type" value="mRNA"/>
</dbReference>
<evidence type="ECO:0000256" key="5">
    <source>
        <dbReference type="ARBA" id="ARBA00022970"/>
    </source>
</evidence>
<comment type="similarity">
    <text evidence="2">Belongs to the amino acid/polyamine transporter 2 family.</text>
</comment>
<feature type="transmembrane region" description="Helical" evidence="12">
    <location>
        <begin position="55"/>
        <end position="73"/>
    </location>
</feature>
<accession>A0A2P2I2Q8</accession>
<feature type="transmembrane region" description="Helical" evidence="12">
    <location>
        <begin position="123"/>
        <end position="146"/>
    </location>
</feature>
<evidence type="ECO:0000256" key="12">
    <source>
        <dbReference type="SAM" id="Phobius"/>
    </source>
</evidence>
<dbReference type="PANTHER" id="PTHR22950:SF458">
    <property type="entry name" value="SODIUM-COUPLED NEUTRAL AMINO ACID TRANSPORTER 11-RELATED"/>
    <property type="match status" value="1"/>
</dbReference>
<evidence type="ECO:0000256" key="6">
    <source>
        <dbReference type="ARBA" id="ARBA00022989"/>
    </source>
</evidence>
<keyword evidence="7 12" id="KW-0472">Membrane</keyword>
<keyword evidence="3" id="KW-0813">Transport</keyword>
<reference evidence="14" key="1">
    <citation type="journal article" date="2018" name="Biosci. Biotechnol. Biochem.">
        <title>Polysaccharide hydrolase of the hadal zone amphipods Hirondellea gigas.</title>
        <authorList>
            <person name="Kobayashi H."/>
            <person name="Nagahama T."/>
            <person name="Arai W."/>
            <person name="Sasagawa Y."/>
            <person name="Umeda M."/>
            <person name="Hayashi T."/>
            <person name="Nikaido I."/>
            <person name="Watanabe H."/>
            <person name="Oguri K."/>
            <person name="Kitazato H."/>
            <person name="Fujioka K."/>
            <person name="Kido Y."/>
            <person name="Takami H."/>
        </authorList>
    </citation>
    <scope>NUCLEOTIDE SEQUENCE</scope>
    <source>
        <tissue evidence="14">Whole body</tissue>
    </source>
</reference>
<evidence type="ECO:0000256" key="11">
    <source>
        <dbReference type="SAM" id="MobiDB-lite"/>
    </source>
</evidence>
<feature type="transmembrane region" description="Helical" evidence="12">
    <location>
        <begin position="79"/>
        <end position="102"/>
    </location>
</feature>
<evidence type="ECO:0000256" key="9">
    <source>
        <dbReference type="ARBA" id="ARBA00040814"/>
    </source>
</evidence>
<evidence type="ECO:0000256" key="2">
    <source>
        <dbReference type="ARBA" id="ARBA00008066"/>
    </source>
</evidence>
<dbReference type="AlphaFoldDB" id="A0A2P2I2Q8"/>
<evidence type="ECO:0000256" key="4">
    <source>
        <dbReference type="ARBA" id="ARBA00022692"/>
    </source>
</evidence>
<protein>
    <recommendedName>
        <fullName evidence="9">Putative sodium-coupled neutral amino acid transporter 11</fullName>
    </recommendedName>
    <alternativeName>
        <fullName evidence="10">Solute carrier family 38 member 11</fullName>
    </alternativeName>
</protein>
<feature type="transmembrane region" description="Helical" evidence="12">
    <location>
        <begin position="352"/>
        <end position="371"/>
    </location>
</feature>
<dbReference type="Pfam" id="PF01490">
    <property type="entry name" value="Aa_trans"/>
    <property type="match status" value="1"/>
</dbReference>